<organism evidence="2 3">
    <name type="scientific">Candidatus Ethanoperedens thermophilum</name>
    <dbReference type="NCBI Taxonomy" id="2766897"/>
    <lineage>
        <taxon>Archaea</taxon>
        <taxon>Methanobacteriati</taxon>
        <taxon>Methanobacteriota</taxon>
        <taxon>Stenosarchaea group</taxon>
        <taxon>Methanomicrobia</taxon>
        <taxon>Methanosarcinales</taxon>
        <taxon>Methanosarcinales incertae sedis</taxon>
        <taxon>GOM Arc I cluster</taxon>
        <taxon>Candidatus Ethanoperedens</taxon>
    </lineage>
</organism>
<reference evidence="2" key="1">
    <citation type="journal article" date="2020" name="MBio">
        <title>'Candidatus Ethanoperedens,' a Thermophilic Genus of Archaea Mediating the Anaerobic Oxidation of Ethane.</title>
        <authorList>
            <person name="Hahn C.J."/>
            <person name="Laso-Perez R."/>
            <person name="Vulcano F."/>
            <person name="Vaziourakis K.M."/>
            <person name="Stokke R."/>
            <person name="Steen I.H."/>
            <person name="Teske A."/>
            <person name="Boetius A."/>
            <person name="Liebeke M."/>
            <person name="Amann R."/>
            <person name="Knittel K."/>
            <person name="Wegener G."/>
        </authorList>
    </citation>
    <scope>NUCLEOTIDE SEQUENCE</scope>
    <source>
        <strain evidence="2">GoM-Arc1-LC-WB58</strain>
    </source>
</reference>
<dbReference type="EMBL" id="WNEG01000085">
    <property type="protein sequence ID" value="NMG83482.1"/>
    <property type="molecule type" value="Genomic_DNA"/>
</dbReference>
<accession>A0A848DBG3</accession>
<evidence type="ECO:0000313" key="3">
    <source>
        <dbReference type="Proteomes" id="UP000606580"/>
    </source>
</evidence>
<comment type="caution">
    <text evidence="2">The sequence shown here is derived from an EMBL/GenBank/DDBJ whole genome shotgun (WGS) entry which is preliminary data.</text>
</comment>
<proteinExistence type="predicted"/>
<gene>
    <name evidence="2" type="ORF">GIS02_04665</name>
</gene>
<sequence>MELTETILTAFIGSLFGTILTVFIGYMTFSVKLESRLKDLEHKIELLEPFKNILYQIGLEQAEKVFRGEDK</sequence>
<protein>
    <submittedName>
        <fullName evidence="2">Uncharacterized protein</fullName>
    </submittedName>
</protein>
<keyword evidence="1" id="KW-0812">Transmembrane</keyword>
<evidence type="ECO:0000256" key="1">
    <source>
        <dbReference type="SAM" id="Phobius"/>
    </source>
</evidence>
<dbReference type="AlphaFoldDB" id="A0A848DBG3"/>
<evidence type="ECO:0000313" key="2">
    <source>
        <dbReference type="EMBL" id="NMG83482.1"/>
    </source>
</evidence>
<keyword evidence="1" id="KW-1133">Transmembrane helix</keyword>
<keyword evidence="1" id="KW-0472">Membrane</keyword>
<dbReference type="Proteomes" id="UP000606580">
    <property type="component" value="Unassembled WGS sequence"/>
</dbReference>
<feature type="transmembrane region" description="Helical" evidence="1">
    <location>
        <begin position="6"/>
        <end position="29"/>
    </location>
</feature>
<name>A0A848DBG3_9EURY</name>